<evidence type="ECO:0000313" key="1">
    <source>
        <dbReference type="EMBL" id="CAH1445516.1"/>
    </source>
</evidence>
<proteinExistence type="predicted"/>
<evidence type="ECO:0000313" key="2">
    <source>
        <dbReference type="Proteomes" id="UP001157418"/>
    </source>
</evidence>
<organism evidence="1 2">
    <name type="scientific">Lactuca virosa</name>
    <dbReference type="NCBI Taxonomy" id="75947"/>
    <lineage>
        <taxon>Eukaryota</taxon>
        <taxon>Viridiplantae</taxon>
        <taxon>Streptophyta</taxon>
        <taxon>Embryophyta</taxon>
        <taxon>Tracheophyta</taxon>
        <taxon>Spermatophyta</taxon>
        <taxon>Magnoliopsida</taxon>
        <taxon>eudicotyledons</taxon>
        <taxon>Gunneridae</taxon>
        <taxon>Pentapetalae</taxon>
        <taxon>asterids</taxon>
        <taxon>campanulids</taxon>
        <taxon>Asterales</taxon>
        <taxon>Asteraceae</taxon>
        <taxon>Cichorioideae</taxon>
        <taxon>Cichorieae</taxon>
        <taxon>Lactucinae</taxon>
        <taxon>Lactuca</taxon>
    </lineage>
</organism>
<reference evidence="1 2" key="1">
    <citation type="submission" date="2022-01" db="EMBL/GenBank/DDBJ databases">
        <authorList>
            <person name="Xiong W."/>
            <person name="Schranz E."/>
        </authorList>
    </citation>
    <scope>NUCLEOTIDE SEQUENCE [LARGE SCALE GENOMIC DNA]</scope>
</reference>
<name>A0AAU9P5V9_9ASTR</name>
<dbReference type="AlphaFoldDB" id="A0AAU9P5V9"/>
<sequence length="346" mass="40361">MTISSCDVLTILFCNPQTHRHHFDNSSTSFFFISTNFFLRFRQSWFESPDDFSSKNLGIQFFSPRTANAILPPPNTLQQTPVLCCCEEFGIRFLSTTTAYVVLPPPNARQQPVVLCSSGEFRLSALHSPYVIFRHDMCHALHGQRRRRSRQIRGRLLHVITQGSKVNKLQMDVEKKNDSGEVTQDMDQGHCESSTTLTLVKDLNKFLRDVRSMSKMHESLGTCVEYMEEELPKYLYKVHCSFEIREDDEPRSLKPESFLPTFSEDFDHDEFCYWIKDVESGFEYCDVAEDEEVEVVVRCTLPRDGEAFKWWQGIQELSKKVDEKHPIGWDEMKRLFMAKYLFPKTV</sequence>
<dbReference type="EMBL" id="CAKMRJ010005523">
    <property type="protein sequence ID" value="CAH1445516.1"/>
    <property type="molecule type" value="Genomic_DNA"/>
</dbReference>
<gene>
    <name evidence="1" type="ORF">LVIROSA_LOCUS31272</name>
</gene>
<dbReference type="Proteomes" id="UP001157418">
    <property type="component" value="Unassembled WGS sequence"/>
</dbReference>
<protein>
    <recommendedName>
        <fullName evidence="3">Retrotransposon gag domain-containing protein</fullName>
    </recommendedName>
</protein>
<evidence type="ECO:0008006" key="3">
    <source>
        <dbReference type="Google" id="ProtNLM"/>
    </source>
</evidence>
<comment type="caution">
    <text evidence="1">The sequence shown here is derived from an EMBL/GenBank/DDBJ whole genome shotgun (WGS) entry which is preliminary data.</text>
</comment>
<keyword evidence="2" id="KW-1185">Reference proteome</keyword>
<accession>A0AAU9P5V9</accession>